<comment type="similarity">
    <text evidence="8">Belongs to the NFYA/HAP2 subunit family.</text>
</comment>
<dbReference type="GO" id="GO:0003700">
    <property type="term" value="F:DNA-binding transcription factor activity"/>
    <property type="evidence" value="ECO:0007669"/>
    <property type="project" value="UniProtKB-UniRule"/>
</dbReference>
<reference evidence="10" key="1">
    <citation type="submission" date="2019-08" db="EMBL/GenBank/DDBJ databases">
        <title>Reference gene set and small RNA set construction with multiple tissues from Davidia involucrata Baill.</title>
        <authorList>
            <person name="Yang H."/>
            <person name="Zhou C."/>
            <person name="Li G."/>
            <person name="Wang J."/>
            <person name="Gao P."/>
            <person name="Wang M."/>
            <person name="Wang R."/>
            <person name="Zhao Y."/>
        </authorList>
    </citation>
    <scope>NUCLEOTIDE SEQUENCE</scope>
    <source>
        <tissue evidence="10">Mixed with DoveR01_LX</tissue>
    </source>
</reference>
<evidence type="ECO:0000256" key="9">
    <source>
        <dbReference type="SAM" id="MobiDB-lite"/>
    </source>
</evidence>
<evidence type="ECO:0000256" key="8">
    <source>
        <dbReference type="RuleBase" id="RU367155"/>
    </source>
</evidence>
<feature type="region of interest" description="Disordered" evidence="9">
    <location>
        <begin position="40"/>
        <end position="71"/>
    </location>
</feature>
<evidence type="ECO:0000256" key="7">
    <source>
        <dbReference type="ARBA" id="ARBA00025911"/>
    </source>
</evidence>
<organism evidence="10">
    <name type="scientific">Davidia involucrata</name>
    <name type="common">Dove tree</name>
    <dbReference type="NCBI Taxonomy" id="16924"/>
    <lineage>
        <taxon>Eukaryota</taxon>
        <taxon>Viridiplantae</taxon>
        <taxon>Streptophyta</taxon>
        <taxon>Embryophyta</taxon>
        <taxon>Tracheophyta</taxon>
        <taxon>Spermatophyta</taxon>
        <taxon>Magnoliopsida</taxon>
        <taxon>eudicotyledons</taxon>
        <taxon>Gunneridae</taxon>
        <taxon>Pentapetalae</taxon>
        <taxon>asterids</taxon>
        <taxon>Cornales</taxon>
        <taxon>Nyssaceae</taxon>
        <taxon>Davidia</taxon>
    </lineage>
</organism>
<evidence type="ECO:0000256" key="1">
    <source>
        <dbReference type="ARBA" id="ARBA00004123"/>
    </source>
</evidence>
<keyword evidence="4" id="KW-0010">Activator</keyword>
<evidence type="ECO:0000313" key="10">
    <source>
        <dbReference type="EMBL" id="MPA58149.1"/>
    </source>
</evidence>
<accession>A0A5B7ANE3</accession>
<evidence type="ECO:0000256" key="2">
    <source>
        <dbReference type="ARBA" id="ARBA00023015"/>
    </source>
</evidence>
<dbReference type="GO" id="GO:0016602">
    <property type="term" value="C:CCAAT-binding factor complex"/>
    <property type="evidence" value="ECO:0007669"/>
    <property type="project" value="InterPro"/>
</dbReference>
<keyword evidence="6 8" id="KW-0539">Nucleus</keyword>
<keyword evidence="5 8" id="KW-0804">Transcription</keyword>
<comment type="function">
    <text evidence="8">Component of the sequence-specific heterotrimeric transcription factor (NF-Y) which specifically recognizes a 5'-CCAAT-3' box motif found in the promoters of its target genes.</text>
</comment>
<comment type="subcellular location">
    <subcellularLocation>
        <location evidence="1 8">Nucleus</location>
    </subcellularLocation>
</comment>
<dbReference type="InterPro" id="IPR018362">
    <property type="entry name" value="CCAAT-binding_factor_CS"/>
</dbReference>
<dbReference type="GO" id="GO:0003677">
    <property type="term" value="F:DNA binding"/>
    <property type="evidence" value="ECO:0007669"/>
    <property type="project" value="UniProtKB-KW"/>
</dbReference>
<feature type="compositionally biased region" description="Polar residues" evidence="9">
    <location>
        <begin position="40"/>
        <end position="60"/>
    </location>
</feature>
<evidence type="ECO:0000256" key="5">
    <source>
        <dbReference type="ARBA" id="ARBA00023163"/>
    </source>
</evidence>
<evidence type="ECO:0000256" key="4">
    <source>
        <dbReference type="ARBA" id="ARBA00023159"/>
    </source>
</evidence>
<dbReference type="Gene3D" id="6.10.250.2430">
    <property type="match status" value="1"/>
</dbReference>
<keyword evidence="2 8" id="KW-0805">Transcription regulation</keyword>
<dbReference type="PROSITE" id="PS51152">
    <property type="entry name" value="NFYA_HAP2_2"/>
    <property type="match status" value="1"/>
</dbReference>
<dbReference type="SMART" id="SM00521">
    <property type="entry name" value="CBF"/>
    <property type="match status" value="1"/>
</dbReference>
<evidence type="ECO:0000256" key="3">
    <source>
        <dbReference type="ARBA" id="ARBA00023125"/>
    </source>
</evidence>
<protein>
    <recommendedName>
        <fullName evidence="8">Nuclear transcription factor Y subunit</fullName>
    </recommendedName>
</protein>
<name>A0A5B7ANE3_DAVIN</name>
<dbReference type="EMBL" id="GHES01027590">
    <property type="protein sequence ID" value="MPA58149.1"/>
    <property type="molecule type" value="Transcribed_RNA"/>
</dbReference>
<evidence type="ECO:0000256" key="6">
    <source>
        <dbReference type="ARBA" id="ARBA00023242"/>
    </source>
</evidence>
<dbReference type="AlphaFoldDB" id="A0A5B7ANE3"/>
<proteinExistence type="inferred from homology"/>
<dbReference type="PROSITE" id="PS00686">
    <property type="entry name" value="NFYA_HAP2_1"/>
    <property type="match status" value="1"/>
</dbReference>
<dbReference type="PANTHER" id="PTHR12632">
    <property type="entry name" value="TRANSCRIPTION FACTOR NF-Y ALPHA-RELATED"/>
    <property type="match status" value="1"/>
</dbReference>
<comment type="subunit">
    <text evidence="7">Heterotrimeric transcription factor composed of three components, NF-YA, NF-YB and NF-YC. NF-YB and NF-YC must interact and dimerize for NF-YA association and DNA binding.</text>
</comment>
<dbReference type="InterPro" id="IPR001289">
    <property type="entry name" value="NFYA"/>
</dbReference>
<dbReference type="Pfam" id="PF02045">
    <property type="entry name" value="CBFB_NFYA"/>
    <property type="match status" value="1"/>
</dbReference>
<sequence length="217" mass="24332">MHTICFKEHEGIVQNPIGPLSSVPWWSGLDSQSAYGESFGQLKSSSMERPTSGDQLTATKQAERGTEQGLVKGNTTQFTIFPVAHSSDCKSSEKGQKPPQLQTAISLQSAPPAYRGRFELGFDQPMICAKYPCGDQFYGVFSTYGPQITGRIMLPLNSHDGPIYVNAKQYHGIIRRRRSRAKAEMENKVLRVRKIWKLFLWGSLHYVYIKCSLKLGI</sequence>
<keyword evidence="3 8" id="KW-0238">DNA-binding</keyword>
<gene>
    <name evidence="10" type="ORF">Din_027590</name>
</gene>